<name>A0A4Y9QT82_9BACT</name>
<dbReference type="GO" id="GO:0008610">
    <property type="term" value="P:lipid biosynthetic process"/>
    <property type="evidence" value="ECO:0007669"/>
    <property type="project" value="InterPro"/>
</dbReference>
<keyword evidence="3 7" id="KW-1133">Transmembrane helix</keyword>
<dbReference type="Pfam" id="PF04116">
    <property type="entry name" value="FA_hydroxylase"/>
    <property type="match status" value="1"/>
</dbReference>
<feature type="transmembrane region" description="Helical" evidence="7">
    <location>
        <begin position="49"/>
        <end position="74"/>
    </location>
</feature>
<evidence type="ECO:0000256" key="2">
    <source>
        <dbReference type="ARBA" id="ARBA00022692"/>
    </source>
</evidence>
<dbReference type="EMBL" id="SPSB01000003">
    <property type="protein sequence ID" value="TFV94373.1"/>
    <property type="molecule type" value="Genomic_DNA"/>
</dbReference>
<evidence type="ECO:0000256" key="5">
    <source>
        <dbReference type="ARBA" id="ARBA00023098"/>
    </source>
</evidence>
<organism evidence="9 10">
    <name type="scientific">Algoriphagus kandeliae</name>
    <dbReference type="NCBI Taxonomy" id="2562278"/>
    <lineage>
        <taxon>Bacteria</taxon>
        <taxon>Pseudomonadati</taxon>
        <taxon>Bacteroidota</taxon>
        <taxon>Cytophagia</taxon>
        <taxon>Cytophagales</taxon>
        <taxon>Cyclobacteriaceae</taxon>
        <taxon>Algoriphagus</taxon>
    </lineage>
</organism>
<dbReference type="GO" id="GO:0012505">
    <property type="term" value="C:endomembrane system"/>
    <property type="evidence" value="ECO:0007669"/>
    <property type="project" value="UniProtKB-SubCell"/>
</dbReference>
<gene>
    <name evidence="9" type="ORF">E4S40_10125</name>
</gene>
<evidence type="ECO:0000313" key="9">
    <source>
        <dbReference type="EMBL" id="TFV94373.1"/>
    </source>
</evidence>
<dbReference type="GO" id="GO:0050479">
    <property type="term" value="F:glyceryl-ether monooxygenase activity"/>
    <property type="evidence" value="ECO:0007669"/>
    <property type="project" value="TreeGrafter"/>
</dbReference>
<comment type="caution">
    <text evidence="9">The sequence shown here is derived from an EMBL/GenBank/DDBJ whole genome shotgun (WGS) entry which is preliminary data.</text>
</comment>
<feature type="domain" description="Fatty acid hydroxylase" evidence="8">
    <location>
        <begin position="95"/>
        <end position="232"/>
    </location>
</feature>
<evidence type="ECO:0000256" key="7">
    <source>
        <dbReference type="SAM" id="Phobius"/>
    </source>
</evidence>
<dbReference type="Proteomes" id="UP000297647">
    <property type="component" value="Unassembled WGS sequence"/>
</dbReference>
<dbReference type="PANTHER" id="PTHR21624:SF1">
    <property type="entry name" value="ALKYLGLYCEROL MONOOXYGENASE"/>
    <property type="match status" value="1"/>
</dbReference>
<protein>
    <submittedName>
        <fullName evidence="9">Sterol desaturase family protein</fullName>
    </submittedName>
</protein>
<keyword evidence="2 7" id="KW-0812">Transmembrane</keyword>
<sequence>MEQFISYFEELPALYKLIWVVACLALVWILELVIPLVQHQYNKIKHDGINLVFLSMSMVINVLVGVATVGVFYWISTSKVGLLQWVELPFWAELLIAVMALDFIAQYVAHYLLHRVRWMWKFHLVHHSDTKVDATTGTRHHPGDYFIRELFSIGTVIIFGIPLAFYVFYRICTVFFTYVTHANIELPKWIDKPLSLVFITPNVHKFHHHYERPWTDTNFGNIFSIWDRLFGTFVYDDTKKIQYGVDVTDPSKDEDLRYQLGLPLNKNIKTD</sequence>
<feature type="transmembrane region" description="Helical" evidence="7">
    <location>
        <begin position="17"/>
        <end position="37"/>
    </location>
</feature>
<evidence type="ECO:0000256" key="4">
    <source>
        <dbReference type="ARBA" id="ARBA00023002"/>
    </source>
</evidence>
<dbReference type="AlphaFoldDB" id="A0A4Y9QT82"/>
<accession>A0A4Y9QT82</accession>
<evidence type="ECO:0000256" key="1">
    <source>
        <dbReference type="ARBA" id="ARBA00004127"/>
    </source>
</evidence>
<reference evidence="9 10" key="1">
    <citation type="submission" date="2019-03" db="EMBL/GenBank/DDBJ databases">
        <title>Algoriphagus sp. nov, a new strain isolated from root system soil of mangrove plant Kandelia.</title>
        <authorList>
            <person name="Yin Q."/>
            <person name="Wang K."/>
            <person name="Song Z."/>
        </authorList>
    </citation>
    <scope>NUCLEOTIDE SEQUENCE [LARGE SCALE GENOMIC DNA]</scope>
    <source>
        <strain evidence="9 10">XY-J91</strain>
    </source>
</reference>
<dbReference type="InterPro" id="IPR051689">
    <property type="entry name" value="Sterol_desaturase/TMEM195"/>
</dbReference>
<evidence type="ECO:0000313" key="10">
    <source>
        <dbReference type="Proteomes" id="UP000297647"/>
    </source>
</evidence>
<keyword evidence="6 7" id="KW-0472">Membrane</keyword>
<dbReference type="RefSeq" id="WP_135073640.1">
    <property type="nucleotide sequence ID" value="NZ_SPSB01000003.1"/>
</dbReference>
<keyword evidence="10" id="KW-1185">Reference proteome</keyword>
<dbReference type="GO" id="GO:0006643">
    <property type="term" value="P:membrane lipid metabolic process"/>
    <property type="evidence" value="ECO:0007669"/>
    <property type="project" value="TreeGrafter"/>
</dbReference>
<keyword evidence="5" id="KW-0443">Lipid metabolism</keyword>
<dbReference type="GO" id="GO:0005506">
    <property type="term" value="F:iron ion binding"/>
    <property type="evidence" value="ECO:0007669"/>
    <property type="project" value="InterPro"/>
</dbReference>
<keyword evidence="4" id="KW-0560">Oxidoreductase</keyword>
<dbReference type="InterPro" id="IPR006694">
    <property type="entry name" value="Fatty_acid_hydroxylase"/>
</dbReference>
<feature type="transmembrane region" description="Helical" evidence="7">
    <location>
        <begin position="150"/>
        <end position="169"/>
    </location>
</feature>
<comment type="subcellular location">
    <subcellularLocation>
        <location evidence="1">Endomembrane system</location>
        <topology evidence="1">Multi-pass membrane protein</topology>
    </subcellularLocation>
</comment>
<evidence type="ECO:0000256" key="6">
    <source>
        <dbReference type="ARBA" id="ARBA00023136"/>
    </source>
</evidence>
<feature type="transmembrane region" description="Helical" evidence="7">
    <location>
        <begin position="94"/>
        <end position="113"/>
    </location>
</feature>
<dbReference type="GO" id="GO:0016020">
    <property type="term" value="C:membrane"/>
    <property type="evidence" value="ECO:0007669"/>
    <property type="project" value="GOC"/>
</dbReference>
<proteinExistence type="predicted"/>
<dbReference type="OrthoDB" id="9770329at2"/>
<evidence type="ECO:0000256" key="3">
    <source>
        <dbReference type="ARBA" id="ARBA00022989"/>
    </source>
</evidence>
<dbReference type="PANTHER" id="PTHR21624">
    <property type="entry name" value="STEROL DESATURASE-RELATED PROTEIN"/>
    <property type="match status" value="1"/>
</dbReference>
<evidence type="ECO:0000259" key="8">
    <source>
        <dbReference type="Pfam" id="PF04116"/>
    </source>
</evidence>